<keyword evidence="4 10" id="KW-0436">Ligase</keyword>
<dbReference type="GO" id="GO:0071555">
    <property type="term" value="P:cell wall organization"/>
    <property type="evidence" value="ECO:0007669"/>
    <property type="project" value="UniProtKB-KW"/>
</dbReference>
<dbReference type="GO" id="GO:0005524">
    <property type="term" value="F:ATP binding"/>
    <property type="evidence" value="ECO:0007669"/>
    <property type="project" value="UniProtKB-UniRule"/>
</dbReference>
<evidence type="ECO:0000256" key="7">
    <source>
        <dbReference type="ARBA" id="ARBA00022960"/>
    </source>
</evidence>
<comment type="subcellular location">
    <subcellularLocation>
        <location evidence="1 10">Cytoplasm</location>
    </subcellularLocation>
</comment>
<dbReference type="NCBIfam" id="NF002378">
    <property type="entry name" value="PRK01372.1"/>
    <property type="match status" value="1"/>
</dbReference>
<dbReference type="EC" id="6.3.2.4" evidence="10"/>
<evidence type="ECO:0000256" key="6">
    <source>
        <dbReference type="ARBA" id="ARBA00022840"/>
    </source>
</evidence>
<feature type="binding site" evidence="12">
    <location>
        <position position="277"/>
    </location>
    <ligand>
        <name>Mg(2+)</name>
        <dbReference type="ChEBI" id="CHEBI:18420"/>
        <label>2</label>
    </ligand>
</feature>
<dbReference type="GO" id="GO:0046872">
    <property type="term" value="F:metal ion binding"/>
    <property type="evidence" value="ECO:0007669"/>
    <property type="project" value="UniProtKB-KW"/>
</dbReference>
<dbReference type="InterPro" id="IPR011127">
    <property type="entry name" value="Dala_Dala_lig_N"/>
</dbReference>
<evidence type="ECO:0000256" key="10">
    <source>
        <dbReference type="HAMAP-Rule" id="MF_00047"/>
    </source>
</evidence>
<reference evidence="15" key="1">
    <citation type="journal article" date="2020" name="mSystems">
        <title>Genome- and Community-Level Interaction Insights into Carbon Utilization and Element Cycling Functions of Hydrothermarchaeota in Hydrothermal Sediment.</title>
        <authorList>
            <person name="Zhou Z."/>
            <person name="Liu Y."/>
            <person name="Xu W."/>
            <person name="Pan J."/>
            <person name="Luo Z.H."/>
            <person name="Li M."/>
        </authorList>
    </citation>
    <scope>NUCLEOTIDE SEQUENCE [LARGE SCALE GENOMIC DNA]</scope>
    <source>
        <strain evidence="15">SpSt-1182</strain>
    </source>
</reference>
<dbReference type="GO" id="GO:0008360">
    <property type="term" value="P:regulation of cell shape"/>
    <property type="evidence" value="ECO:0007669"/>
    <property type="project" value="UniProtKB-KW"/>
</dbReference>
<evidence type="ECO:0000256" key="4">
    <source>
        <dbReference type="ARBA" id="ARBA00022598"/>
    </source>
</evidence>
<dbReference type="Pfam" id="PF07478">
    <property type="entry name" value="Dala_Dala_lig_C"/>
    <property type="match status" value="1"/>
</dbReference>
<sequence>MTLKEARRRLGRRRLGVLMGGWSAEREVSLRSGAKVLDSLGRQGFDAVGIDITREFAADIARAGIGLAFVMLHGRPGEDGTIQGFLELAGIPYTGSGVAASAVGMDKRLSKTLFERAGIPTPEFVAPGPGEDPAAALGRAERAFGFPMVVKPAAEGSSVGVEILRGPRGALAACRRARRHGDILLERFVPGMEATVGIVGREVLPILELVPKRRAFYDYKAKYTRGATEFILPARLAPRVARRVGELALRAHDLLGCRDLSRVDFIIEAGRRPRVLEVNTLPGMTDISDLPAEAAAAGIGYDELVLRILAGALGR</sequence>
<dbReference type="Gene3D" id="3.30.470.20">
    <property type="entry name" value="ATP-grasp fold, B domain"/>
    <property type="match status" value="1"/>
</dbReference>
<feature type="active site" evidence="11">
    <location>
        <position position="288"/>
    </location>
</feature>
<dbReference type="InterPro" id="IPR011761">
    <property type="entry name" value="ATP-grasp"/>
</dbReference>
<evidence type="ECO:0000256" key="8">
    <source>
        <dbReference type="ARBA" id="ARBA00022984"/>
    </source>
</evidence>
<dbReference type="PIRSF" id="PIRSF039102">
    <property type="entry name" value="Ddl/VanB"/>
    <property type="match status" value="1"/>
</dbReference>
<comment type="function">
    <text evidence="10">Cell wall formation.</text>
</comment>
<feature type="active site" evidence="11">
    <location>
        <position position="25"/>
    </location>
</feature>
<keyword evidence="12" id="KW-0464">Manganese</keyword>
<dbReference type="Proteomes" id="UP000885672">
    <property type="component" value="Unassembled WGS sequence"/>
</dbReference>
<dbReference type="AlphaFoldDB" id="A0A7V0XEW5"/>
<evidence type="ECO:0000259" key="14">
    <source>
        <dbReference type="PROSITE" id="PS50975"/>
    </source>
</evidence>
<dbReference type="GO" id="GO:0005737">
    <property type="term" value="C:cytoplasm"/>
    <property type="evidence" value="ECO:0007669"/>
    <property type="project" value="UniProtKB-SubCell"/>
</dbReference>
<dbReference type="InterPro" id="IPR011095">
    <property type="entry name" value="Dala_Dala_lig_C"/>
</dbReference>
<evidence type="ECO:0000256" key="3">
    <source>
        <dbReference type="ARBA" id="ARBA00022490"/>
    </source>
</evidence>
<dbReference type="SUPFAM" id="SSF56059">
    <property type="entry name" value="Glutathione synthetase ATP-binding domain-like"/>
    <property type="match status" value="1"/>
</dbReference>
<dbReference type="PANTHER" id="PTHR23132:SF23">
    <property type="entry name" value="D-ALANINE--D-ALANINE LIGASE B"/>
    <property type="match status" value="1"/>
</dbReference>
<comment type="pathway">
    <text evidence="10">Cell wall biogenesis; peptidoglycan biosynthesis.</text>
</comment>
<dbReference type="PROSITE" id="PS50975">
    <property type="entry name" value="ATP_GRASP"/>
    <property type="match status" value="1"/>
</dbReference>
<dbReference type="Gene3D" id="3.30.1490.20">
    <property type="entry name" value="ATP-grasp fold, A domain"/>
    <property type="match status" value="1"/>
</dbReference>
<keyword evidence="9 10" id="KW-0961">Cell wall biogenesis/degradation</keyword>
<dbReference type="PROSITE" id="PS00843">
    <property type="entry name" value="DALA_DALA_LIGASE_1"/>
    <property type="match status" value="1"/>
</dbReference>
<keyword evidence="5 13" id="KW-0547">Nucleotide-binding</keyword>
<comment type="cofactor">
    <cofactor evidence="12">
        <name>Mg(2+)</name>
        <dbReference type="ChEBI" id="CHEBI:18420"/>
    </cofactor>
    <cofactor evidence="12">
        <name>Mn(2+)</name>
        <dbReference type="ChEBI" id="CHEBI:29035"/>
    </cofactor>
    <text evidence="12">Binds 2 magnesium or manganese ions per subunit.</text>
</comment>
<dbReference type="PROSITE" id="PS00844">
    <property type="entry name" value="DALA_DALA_LIGASE_2"/>
    <property type="match status" value="1"/>
</dbReference>
<evidence type="ECO:0000256" key="11">
    <source>
        <dbReference type="PIRSR" id="PIRSR039102-1"/>
    </source>
</evidence>
<dbReference type="InterPro" id="IPR016185">
    <property type="entry name" value="PreATP-grasp_dom_sf"/>
</dbReference>
<dbReference type="GO" id="GO:0009252">
    <property type="term" value="P:peptidoglycan biosynthetic process"/>
    <property type="evidence" value="ECO:0007669"/>
    <property type="project" value="UniProtKB-UniRule"/>
</dbReference>
<dbReference type="GO" id="GO:0008716">
    <property type="term" value="F:D-alanine-D-alanine ligase activity"/>
    <property type="evidence" value="ECO:0007669"/>
    <property type="project" value="UniProtKB-UniRule"/>
</dbReference>
<evidence type="ECO:0000256" key="9">
    <source>
        <dbReference type="ARBA" id="ARBA00023316"/>
    </source>
</evidence>
<dbReference type="HAMAP" id="MF_00047">
    <property type="entry name" value="Dala_Dala_lig"/>
    <property type="match status" value="1"/>
</dbReference>
<comment type="catalytic activity">
    <reaction evidence="10">
        <text>2 D-alanine + ATP = D-alanyl-D-alanine + ADP + phosphate + H(+)</text>
        <dbReference type="Rhea" id="RHEA:11224"/>
        <dbReference type="ChEBI" id="CHEBI:15378"/>
        <dbReference type="ChEBI" id="CHEBI:30616"/>
        <dbReference type="ChEBI" id="CHEBI:43474"/>
        <dbReference type="ChEBI" id="CHEBI:57416"/>
        <dbReference type="ChEBI" id="CHEBI:57822"/>
        <dbReference type="ChEBI" id="CHEBI:456216"/>
        <dbReference type="EC" id="6.3.2.4"/>
    </reaction>
</comment>
<proteinExistence type="inferred from homology"/>
<dbReference type="InterPro" id="IPR013815">
    <property type="entry name" value="ATP_grasp_subdomain_1"/>
</dbReference>
<evidence type="ECO:0000256" key="12">
    <source>
        <dbReference type="PIRSR" id="PIRSR039102-3"/>
    </source>
</evidence>
<dbReference type="Gene3D" id="3.40.50.20">
    <property type="match status" value="1"/>
</dbReference>
<accession>A0A7V0XEW5</accession>
<comment type="caution">
    <text evidence="15">The sequence shown here is derived from an EMBL/GenBank/DDBJ whole genome shotgun (WGS) entry which is preliminary data.</text>
</comment>
<organism evidence="15">
    <name type="scientific">candidate division WOR-3 bacterium</name>
    <dbReference type="NCBI Taxonomy" id="2052148"/>
    <lineage>
        <taxon>Bacteria</taxon>
        <taxon>Bacteria division WOR-3</taxon>
    </lineage>
</organism>
<feature type="binding site" evidence="12">
    <location>
        <position position="264"/>
    </location>
    <ligand>
        <name>Mg(2+)</name>
        <dbReference type="ChEBI" id="CHEBI:18420"/>
        <label>1</label>
    </ligand>
</feature>
<evidence type="ECO:0000256" key="5">
    <source>
        <dbReference type="ARBA" id="ARBA00022741"/>
    </source>
</evidence>
<dbReference type="InterPro" id="IPR000291">
    <property type="entry name" value="D-Ala_lig_Van_CS"/>
</dbReference>
<dbReference type="EMBL" id="DSBX01000165">
    <property type="protein sequence ID" value="HDQ99502.1"/>
    <property type="molecule type" value="Genomic_DNA"/>
</dbReference>
<dbReference type="PANTHER" id="PTHR23132">
    <property type="entry name" value="D-ALANINE--D-ALANINE LIGASE"/>
    <property type="match status" value="1"/>
</dbReference>
<feature type="binding site" evidence="12">
    <location>
        <position position="277"/>
    </location>
    <ligand>
        <name>Mg(2+)</name>
        <dbReference type="ChEBI" id="CHEBI:18420"/>
        <label>1</label>
    </ligand>
</feature>
<gene>
    <name evidence="10" type="primary">ddl</name>
    <name evidence="15" type="ORF">ENN51_04365</name>
</gene>
<dbReference type="NCBIfam" id="TIGR01205">
    <property type="entry name" value="D_ala_D_alaTIGR"/>
    <property type="match status" value="1"/>
</dbReference>
<keyword evidence="8 10" id="KW-0573">Peptidoglycan synthesis</keyword>
<protein>
    <recommendedName>
        <fullName evidence="10">D-alanine--D-alanine ligase</fullName>
        <ecNumber evidence="10">6.3.2.4</ecNumber>
    </recommendedName>
    <alternativeName>
        <fullName evidence="10">D-Ala-D-Ala ligase</fullName>
    </alternativeName>
    <alternativeName>
        <fullName evidence="10">D-alanylalanine synthetase</fullName>
    </alternativeName>
</protein>
<feature type="binding site" evidence="12">
    <location>
        <position position="279"/>
    </location>
    <ligand>
        <name>Mg(2+)</name>
        <dbReference type="ChEBI" id="CHEBI:18420"/>
        <label>2</label>
    </ligand>
</feature>
<keyword evidence="12" id="KW-0460">Magnesium</keyword>
<feature type="domain" description="ATP-grasp" evidence="14">
    <location>
        <begin position="111"/>
        <end position="310"/>
    </location>
</feature>
<dbReference type="Pfam" id="PF01820">
    <property type="entry name" value="Dala_Dala_lig_N"/>
    <property type="match status" value="1"/>
</dbReference>
<feature type="active site" evidence="11">
    <location>
        <position position="157"/>
    </location>
</feature>
<evidence type="ECO:0000256" key="13">
    <source>
        <dbReference type="PROSITE-ProRule" id="PRU00409"/>
    </source>
</evidence>
<evidence type="ECO:0000256" key="2">
    <source>
        <dbReference type="ARBA" id="ARBA00010871"/>
    </source>
</evidence>
<keyword evidence="7 10" id="KW-0133">Cell shape</keyword>
<comment type="similarity">
    <text evidence="2 10">Belongs to the D-alanine--D-alanine ligase family.</text>
</comment>
<dbReference type="SUPFAM" id="SSF52440">
    <property type="entry name" value="PreATP-grasp domain"/>
    <property type="match status" value="1"/>
</dbReference>
<keyword evidence="6 13" id="KW-0067">ATP-binding</keyword>
<keyword evidence="3 10" id="KW-0963">Cytoplasm</keyword>
<dbReference type="UniPathway" id="UPA00219"/>
<dbReference type="InterPro" id="IPR005905">
    <property type="entry name" value="D_ala_D_ala"/>
</dbReference>
<keyword evidence="12" id="KW-0479">Metal-binding</keyword>
<name>A0A7V0XEW5_UNCW3</name>
<evidence type="ECO:0000256" key="1">
    <source>
        <dbReference type="ARBA" id="ARBA00004496"/>
    </source>
</evidence>
<evidence type="ECO:0000313" key="15">
    <source>
        <dbReference type="EMBL" id="HDQ99502.1"/>
    </source>
</evidence>